<keyword evidence="4" id="KW-0808">Transferase</keyword>
<keyword evidence="11" id="KW-1185">Reference proteome</keyword>
<keyword evidence="3 6" id="KW-0597">Phosphoprotein</keyword>
<evidence type="ECO:0000256" key="2">
    <source>
        <dbReference type="ARBA" id="ARBA00012438"/>
    </source>
</evidence>
<feature type="region of interest" description="Disordered" evidence="7">
    <location>
        <begin position="1283"/>
        <end position="1333"/>
    </location>
</feature>
<dbReference type="Gene3D" id="3.30.565.10">
    <property type="entry name" value="Histidine kinase-like ATPase, C-terminal domain"/>
    <property type="match status" value="1"/>
</dbReference>
<feature type="region of interest" description="Disordered" evidence="7">
    <location>
        <begin position="574"/>
        <end position="669"/>
    </location>
</feature>
<comment type="catalytic activity">
    <reaction evidence="1">
        <text>ATP + protein L-histidine = ADP + protein N-phospho-L-histidine.</text>
        <dbReference type="EC" id="2.7.13.3"/>
    </reaction>
</comment>
<feature type="region of interest" description="Disordered" evidence="7">
    <location>
        <begin position="502"/>
        <end position="532"/>
    </location>
</feature>
<evidence type="ECO:0000256" key="7">
    <source>
        <dbReference type="SAM" id="MobiDB-lite"/>
    </source>
</evidence>
<accession>A0A1Y2BAD7</accession>
<dbReference type="CDD" id="cd17546">
    <property type="entry name" value="REC_hyHK_CKI1_RcsC-like"/>
    <property type="match status" value="1"/>
</dbReference>
<evidence type="ECO:0000256" key="4">
    <source>
        <dbReference type="ARBA" id="ARBA00022679"/>
    </source>
</evidence>
<feature type="domain" description="Response regulatory" evidence="9">
    <location>
        <begin position="1430"/>
        <end position="1550"/>
    </location>
</feature>
<protein>
    <recommendedName>
        <fullName evidence="2">histidine kinase</fullName>
        <ecNumber evidence="2">2.7.13.3</ecNumber>
    </recommendedName>
</protein>
<dbReference type="PANTHER" id="PTHR43047:SF72">
    <property type="entry name" value="OSMOSENSING HISTIDINE PROTEIN KINASE SLN1"/>
    <property type="match status" value="1"/>
</dbReference>
<comment type="caution">
    <text evidence="10">The sequence shown here is derived from an EMBL/GenBank/DDBJ whole genome shotgun (WGS) entry which is preliminary data.</text>
</comment>
<dbReference type="SMART" id="SM00387">
    <property type="entry name" value="HATPase_c"/>
    <property type="match status" value="1"/>
</dbReference>
<feature type="region of interest" description="Disordered" evidence="7">
    <location>
        <begin position="42"/>
        <end position="265"/>
    </location>
</feature>
<dbReference type="PANTHER" id="PTHR43047">
    <property type="entry name" value="TWO-COMPONENT HISTIDINE PROTEIN KINASE"/>
    <property type="match status" value="1"/>
</dbReference>
<dbReference type="GO" id="GO:0000155">
    <property type="term" value="F:phosphorelay sensor kinase activity"/>
    <property type="evidence" value="ECO:0007669"/>
    <property type="project" value="InterPro"/>
</dbReference>
<feature type="compositionally biased region" description="Low complexity" evidence="7">
    <location>
        <begin position="869"/>
        <end position="885"/>
    </location>
</feature>
<dbReference type="STRING" id="71784.A0A1Y2BAD7"/>
<feature type="compositionally biased region" description="Polar residues" evidence="7">
    <location>
        <begin position="123"/>
        <end position="137"/>
    </location>
</feature>
<dbReference type="SMART" id="SM00448">
    <property type="entry name" value="REC"/>
    <property type="match status" value="1"/>
</dbReference>
<keyword evidence="5" id="KW-0418">Kinase</keyword>
<dbReference type="OrthoDB" id="21225at2759"/>
<dbReference type="Gene3D" id="3.30.450.40">
    <property type="match status" value="1"/>
</dbReference>
<dbReference type="PROSITE" id="PS50109">
    <property type="entry name" value="HIS_KIN"/>
    <property type="match status" value="1"/>
</dbReference>
<dbReference type="Pfam" id="PF01590">
    <property type="entry name" value="GAF"/>
    <property type="match status" value="1"/>
</dbReference>
<dbReference type="InterPro" id="IPR003594">
    <property type="entry name" value="HATPase_dom"/>
</dbReference>
<dbReference type="InParanoid" id="A0A1Y2BAD7"/>
<dbReference type="InterPro" id="IPR005467">
    <property type="entry name" value="His_kinase_dom"/>
</dbReference>
<feature type="compositionally biased region" description="Low complexity" evidence="7">
    <location>
        <begin position="575"/>
        <end position="589"/>
    </location>
</feature>
<dbReference type="Pfam" id="PF02518">
    <property type="entry name" value="HATPase_c"/>
    <property type="match status" value="1"/>
</dbReference>
<feature type="compositionally biased region" description="Polar residues" evidence="7">
    <location>
        <begin position="619"/>
        <end position="630"/>
    </location>
</feature>
<evidence type="ECO:0000259" key="9">
    <source>
        <dbReference type="PROSITE" id="PS50110"/>
    </source>
</evidence>
<dbReference type="CDD" id="cd00082">
    <property type="entry name" value="HisKA"/>
    <property type="match status" value="1"/>
</dbReference>
<feature type="region of interest" description="Disordered" evidence="7">
    <location>
        <begin position="859"/>
        <end position="888"/>
    </location>
</feature>
<dbReference type="GO" id="GO:0005886">
    <property type="term" value="C:plasma membrane"/>
    <property type="evidence" value="ECO:0007669"/>
    <property type="project" value="TreeGrafter"/>
</dbReference>
<dbReference type="EMBL" id="MCFC01000013">
    <property type="protein sequence ID" value="ORY31773.1"/>
    <property type="molecule type" value="Genomic_DNA"/>
</dbReference>
<dbReference type="Gene3D" id="1.10.287.130">
    <property type="match status" value="1"/>
</dbReference>
<dbReference type="Gene3D" id="3.40.50.2300">
    <property type="match status" value="1"/>
</dbReference>
<dbReference type="Proteomes" id="UP000193986">
    <property type="component" value="Unassembled WGS sequence"/>
</dbReference>
<dbReference type="InterPro" id="IPR029016">
    <property type="entry name" value="GAF-like_dom_sf"/>
</dbReference>
<feature type="compositionally biased region" description="Low complexity" evidence="7">
    <location>
        <begin position="1318"/>
        <end position="1330"/>
    </location>
</feature>
<evidence type="ECO:0000256" key="5">
    <source>
        <dbReference type="ARBA" id="ARBA00022777"/>
    </source>
</evidence>
<dbReference type="SUPFAM" id="SSF47384">
    <property type="entry name" value="Homodimeric domain of signal transducing histidine kinase"/>
    <property type="match status" value="1"/>
</dbReference>
<organism evidence="10 11">
    <name type="scientific">Naematelia encephala</name>
    <dbReference type="NCBI Taxonomy" id="71784"/>
    <lineage>
        <taxon>Eukaryota</taxon>
        <taxon>Fungi</taxon>
        <taxon>Dikarya</taxon>
        <taxon>Basidiomycota</taxon>
        <taxon>Agaricomycotina</taxon>
        <taxon>Tremellomycetes</taxon>
        <taxon>Tremellales</taxon>
        <taxon>Naemateliaceae</taxon>
        <taxon>Naematelia</taxon>
    </lineage>
</organism>
<dbReference type="InterPro" id="IPR003018">
    <property type="entry name" value="GAF"/>
</dbReference>
<proteinExistence type="predicted"/>
<feature type="compositionally biased region" description="Basic and acidic residues" evidence="7">
    <location>
        <begin position="110"/>
        <end position="122"/>
    </location>
</feature>
<feature type="region of interest" description="Disordered" evidence="7">
    <location>
        <begin position="1382"/>
        <end position="1422"/>
    </location>
</feature>
<dbReference type="SUPFAM" id="SSF55874">
    <property type="entry name" value="ATPase domain of HSP90 chaperone/DNA topoisomerase II/histidine kinase"/>
    <property type="match status" value="1"/>
</dbReference>
<dbReference type="InterPro" id="IPR036097">
    <property type="entry name" value="HisK_dim/P_sf"/>
</dbReference>
<reference evidence="10 11" key="1">
    <citation type="submission" date="2016-07" db="EMBL/GenBank/DDBJ databases">
        <title>Pervasive Adenine N6-methylation of Active Genes in Fungi.</title>
        <authorList>
            <consortium name="DOE Joint Genome Institute"/>
            <person name="Mondo S.J."/>
            <person name="Dannebaum R.O."/>
            <person name="Kuo R.C."/>
            <person name="Labutti K."/>
            <person name="Haridas S."/>
            <person name="Kuo A."/>
            <person name="Salamov A."/>
            <person name="Ahrendt S.R."/>
            <person name="Lipzen A."/>
            <person name="Sullivan W."/>
            <person name="Andreopoulos W.B."/>
            <person name="Clum A."/>
            <person name="Lindquist E."/>
            <person name="Daum C."/>
            <person name="Ramamoorthy G.K."/>
            <person name="Gryganskyi A."/>
            <person name="Culley D."/>
            <person name="Magnuson J.K."/>
            <person name="James T.Y."/>
            <person name="O'Malley M.A."/>
            <person name="Stajich J.E."/>
            <person name="Spatafora J.W."/>
            <person name="Visel A."/>
            <person name="Grigoriev I.V."/>
        </authorList>
    </citation>
    <scope>NUCLEOTIDE SEQUENCE [LARGE SCALE GENOMIC DNA]</scope>
    <source>
        <strain evidence="10 11">68-887.2</strain>
    </source>
</reference>
<evidence type="ECO:0000313" key="10">
    <source>
        <dbReference type="EMBL" id="ORY31773.1"/>
    </source>
</evidence>
<evidence type="ECO:0000256" key="1">
    <source>
        <dbReference type="ARBA" id="ARBA00000085"/>
    </source>
</evidence>
<dbReference type="SUPFAM" id="SSF52172">
    <property type="entry name" value="CheY-like"/>
    <property type="match status" value="1"/>
</dbReference>
<feature type="compositionally biased region" description="Low complexity" evidence="7">
    <location>
        <begin position="507"/>
        <end position="522"/>
    </location>
</feature>
<dbReference type="SUPFAM" id="SSF55781">
    <property type="entry name" value="GAF domain-like"/>
    <property type="match status" value="1"/>
</dbReference>
<feature type="modified residue" description="4-aspartylphosphate" evidence="6">
    <location>
        <position position="1479"/>
    </location>
</feature>
<dbReference type="GO" id="GO:0009927">
    <property type="term" value="F:histidine phosphotransfer kinase activity"/>
    <property type="evidence" value="ECO:0007669"/>
    <property type="project" value="TreeGrafter"/>
</dbReference>
<name>A0A1Y2BAD7_9TREE</name>
<feature type="compositionally biased region" description="Pro residues" evidence="7">
    <location>
        <begin position="89"/>
        <end position="100"/>
    </location>
</feature>
<dbReference type="PROSITE" id="PS50110">
    <property type="entry name" value="RESPONSE_REGULATORY"/>
    <property type="match status" value="1"/>
</dbReference>
<sequence>MSPSSTGLHSPEPTTARVPQGEEEWNLFLTRYALGEYSACNFADEPHDTTGDDDQPSTLPGSPPGSPTLGPNSTTMSRRTSVQLAQPTPLSPLLPLPPLPQTSESEESDREPASKSTARQDTHPNVSASGPSNQDPSIPNMPESSKTARTTTTRRKASAEVEGSGGQGMLSKANMEQLATDQRHDEATTAMKEEAAGEPRARKKRTARRDRAELASAGTISASSDSDQDRLSQRRTARRSAPRPRSVRSRHSRTSIPSVRDHPTPVDEVLLESGSNATSSVSHFEIDIDPSAERKRLRDFYETNGYMPAPRQTPDATRRRLRVIRRLGIETPEEIHKVTLDRFTRLAVSIFKTKMALISIVGRDRQMFLSEIGFGTSWTELDISFCCHTIMGTGDHCLVVPNTNEDWRFRKNPLVLDPQKPIKFYAGAPLKVGTGSKAAIIGSLCVLDDQPRQFDEHSKRLLQDLADCVVSELELLYNQQASVDSAKLHQISVDFLRRSLKTRPTERAGASRTSGTSTTSSSGKKRKEGADQYVSDHDVDIYDEACSEIRLALDAYAVAVVDLSQFHLFYPAYQNSSTTGSSTRNTSSRQDSRASSTRFPSRPGTASSNTVTTSASYSDQQATTYSSASTGPHVPNSDEAEAYSKPANRKHARQTFAMSDPTAPSRTPQVLFVPARRKTDAKTAKLMGLLESETDADELAVLGYSCANDGFAFNFASSPAARKIISDFIASNVKTRRVWYTRDDSAGIAQSITHLMPPGTETSMAMPVFGFDGQVAFAVVACWTDPLYTYPAGAIQFVETIAGSLLASVMKERLHQAERAQLNFAAAASHELRTPLHQINAAATLLRVCLDPALTSPAVSPPVSTDMASPRSPQSPRQPGSPSSSKVLASEDRIEALAHLEIIESNGLALGNILENIIDTLDIGRMSGRMDEAVALLDGQMPAGAIPGANEQRWTDLAQVLEKVVESAIESEIKTRKIAGLDGLENVEMILEMLPRNRGGWLMTNDSGPVARALSKIIHNACKFTHRGFIHITVQDVSRDVVLPAGYDNSIRLSTISIDIKDSGCGMSGEFLEREVLRPFAKADPFMPGSGLGLGLAQRMIEILGGKLAIASTLNKGTLVHVELPLHLLNEDNESDQDDLQPVDPTTLLGSHGDNDGSRMMVRQDGIYLAGFDVKHPGVRRVGKSLLRQLKLNSCRVVTDLHYANLIVIPDCNIQASQLAELARSARPSVEVIILAKSGVDRPLPSPDQALSEVSITYLYRPLRPSVMAVIMKPPELQPQVPETYISPVVGGPPTARSSSTASSTTVTRPQMGSRGTSMLSMASASSGAARQYPRSLDTITADLIPSPPESPGDTTSLTEHTGLNVLSEMRPALAVQHAATDPLPLSHFSDTDSSQASSEDTSSNLTRPSLREAASGPVIEGDHNEGAMRVLVVEDNAVNRRILTTMLKRTACRFAEAIDGEDAVQQFKAFRPSLVLLDINMPVKDGFAAAAEMRHIESKLKWQRSRIIAVTALSGEAQKRRGFIECGIDEWRTKPVGIKSLREAVERWKAA</sequence>
<feature type="compositionally biased region" description="Low complexity" evidence="7">
    <location>
        <begin position="605"/>
        <end position="618"/>
    </location>
</feature>
<dbReference type="Pfam" id="PF00072">
    <property type="entry name" value="Response_reg"/>
    <property type="match status" value="1"/>
</dbReference>
<feature type="compositionally biased region" description="Low complexity" evidence="7">
    <location>
        <begin position="1387"/>
        <end position="1404"/>
    </location>
</feature>
<feature type="compositionally biased region" description="Basic residues" evidence="7">
    <location>
        <begin position="233"/>
        <end position="253"/>
    </location>
</feature>
<feature type="compositionally biased region" description="Basic and acidic residues" evidence="7">
    <location>
        <begin position="181"/>
        <end position="200"/>
    </location>
</feature>
<evidence type="ECO:0000256" key="3">
    <source>
        <dbReference type="ARBA" id="ARBA00022553"/>
    </source>
</evidence>
<evidence type="ECO:0000259" key="8">
    <source>
        <dbReference type="PROSITE" id="PS50109"/>
    </source>
</evidence>
<evidence type="ECO:0000313" key="11">
    <source>
        <dbReference type="Proteomes" id="UP000193986"/>
    </source>
</evidence>
<gene>
    <name evidence="10" type="ORF">BCR39DRAFT_525320</name>
</gene>
<dbReference type="InterPro" id="IPR011006">
    <property type="entry name" value="CheY-like_superfamily"/>
</dbReference>
<feature type="region of interest" description="Disordered" evidence="7">
    <location>
        <begin position="1"/>
        <end position="22"/>
    </location>
</feature>
<dbReference type="InterPro" id="IPR036890">
    <property type="entry name" value="HATPase_C_sf"/>
</dbReference>
<dbReference type="InterPro" id="IPR001789">
    <property type="entry name" value="Sig_transdc_resp-reg_receiver"/>
</dbReference>
<feature type="compositionally biased region" description="Low complexity" evidence="7">
    <location>
        <begin position="1295"/>
        <end position="1309"/>
    </location>
</feature>
<dbReference type="InterPro" id="IPR004358">
    <property type="entry name" value="Sig_transdc_His_kin-like_C"/>
</dbReference>
<dbReference type="EC" id="2.7.13.3" evidence="2"/>
<feature type="compositionally biased region" description="Polar residues" evidence="7">
    <location>
        <begin position="76"/>
        <end position="85"/>
    </location>
</feature>
<dbReference type="PRINTS" id="PR00344">
    <property type="entry name" value="BCTRLSENSOR"/>
</dbReference>
<dbReference type="InterPro" id="IPR003661">
    <property type="entry name" value="HisK_dim/P_dom"/>
</dbReference>
<feature type="domain" description="Histidine kinase" evidence="8">
    <location>
        <begin position="827"/>
        <end position="1128"/>
    </location>
</feature>
<evidence type="ECO:0000256" key="6">
    <source>
        <dbReference type="PROSITE-ProRule" id="PRU00169"/>
    </source>
</evidence>